<dbReference type="EMBL" id="BMAT01012845">
    <property type="protein sequence ID" value="GFS00362.1"/>
    <property type="molecule type" value="Genomic_DNA"/>
</dbReference>
<dbReference type="AlphaFoldDB" id="A0AAV4HR73"/>
<organism evidence="2 3">
    <name type="scientific">Elysia marginata</name>
    <dbReference type="NCBI Taxonomy" id="1093978"/>
    <lineage>
        <taxon>Eukaryota</taxon>
        <taxon>Metazoa</taxon>
        <taxon>Spiralia</taxon>
        <taxon>Lophotrochozoa</taxon>
        <taxon>Mollusca</taxon>
        <taxon>Gastropoda</taxon>
        <taxon>Heterobranchia</taxon>
        <taxon>Euthyneura</taxon>
        <taxon>Panpulmonata</taxon>
        <taxon>Sacoglossa</taxon>
        <taxon>Placobranchoidea</taxon>
        <taxon>Plakobranchidae</taxon>
        <taxon>Elysia</taxon>
    </lineage>
</organism>
<sequence length="209" mass="23031">MSFLEPYLAHGPMVGSYGTSAIELICAEEPAQHPMADSPEMLPPISPSPPPSEENLSLEHSSLRESAVALAPPHSHSQPLPTLAPTHSQPLPALAPSLSQPLQALPPSQPAPTVPSQPGPRKKRKFASEELGNGWEKTATQYLERKLNQPEETESGEMLTLRGMLPHVKELTKSRKRRFFSKTHALLYSLLEEQEEEEMAESQHKETNV</sequence>
<dbReference type="Proteomes" id="UP000762676">
    <property type="component" value="Unassembled WGS sequence"/>
</dbReference>
<evidence type="ECO:0008006" key="4">
    <source>
        <dbReference type="Google" id="ProtNLM"/>
    </source>
</evidence>
<feature type="compositionally biased region" description="Low complexity" evidence="1">
    <location>
        <begin position="53"/>
        <end position="66"/>
    </location>
</feature>
<comment type="caution">
    <text evidence="2">The sequence shown here is derived from an EMBL/GenBank/DDBJ whole genome shotgun (WGS) entry which is preliminary data.</text>
</comment>
<feature type="compositionally biased region" description="Pro residues" evidence="1">
    <location>
        <begin position="107"/>
        <end position="118"/>
    </location>
</feature>
<gene>
    <name evidence="2" type="ORF">ElyMa_006397400</name>
</gene>
<evidence type="ECO:0000256" key="1">
    <source>
        <dbReference type="SAM" id="MobiDB-lite"/>
    </source>
</evidence>
<feature type="compositionally biased region" description="Low complexity" evidence="1">
    <location>
        <begin position="88"/>
        <end position="106"/>
    </location>
</feature>
<evidence type="ECO:0000313" key="3">
    <source>
        <dbReference type="Proteomes" id="UP000762676"/>
    </source>
</evidence>
<proteinExistence type="predicted"/>
<protein>
    <recommendedName>
        <fullName evidence="4">BESS domain-containing protein</fullName>
    </recommendedName>
</protein>
<keyword evidence="3" id="KW-1185">Reference proteome</keyword>
<name>A0AAV4HR73_9GAST</name>
<accession>A0AAV4HR73</accession>
<evidence type="ECO:0000313" key="2">
    <source>
        <dbReference type="EMBL" id="GFS00362.1"/>
    </source>
</evidence>
<feature type="region of interest" description="Disordered" evidence="1">
    <location>
        <begin position="28"/>
        <end position="140"/>
    </location>
</feature>
<reference evidence="2 3" key="1">
    <citation type="journal article" date="2021" name="Elife">
        <title>Chloroplast acquisition without the gene transfer in kleptoplastic sea slugs, Plakobranchus ocellatus.</title>
        <authorList>
            <person name="Maeda T."/>
            <person name="Takahashi S."/>
            <person name="Yoshida T."/>
            <person name="Shimamura S."/>
            <person name="Takaki Y."/>
            <person name="Nagai Y."/>
            <person name="Toyoda A."/>
            <person name="Suzuki Y."/>
            <person name="Arimoto A."/>
            <person name="Ishii H."/>
            <person name="Satoh N."/>
            <person name="Nishiyama T."/>
            <person name="Hasebe M."/>
            <person name="Maruyama T."/>
            <person name="Minagawa J."/>
            <person name="Obokata J."/>
            <person name="Shigenobu S."/>
        </authorList>
    </citation>
    <scope>NUCLEOTIDE SEQUENCE [LARGE SCALE GENOMIC DNA]</scope>
</reference>
<feature type="compositionally biased region" description="Pro residues" evidence="1">
    <location>
        <begin position="41"/>
        <end position="52"/>
    </location>
</feature>